<comment type="catalytic activity">
    <reaction evidence="11">
        <text>RNA(n) + a ribonucleoside 5'-triphosphate = RNA(n+1) + diphosphate</text>
        <dbReference type="Rhea" id="RHEA:21248"/>
        <dbReference type="Rhea" id="RHEA-COMP:14527"/>
        <dbReference type="Rhea" id="RHEA-COMP:17342"/>
        <dbReference type="ChEBI" id="CHEBI:33019"/>
        <dbReference type="ChEBI" id="CHEBI:61557"/>
        <dbReference type="ChEBI" id="CHEBI:140395"/>
        <dbReference type="EC" id="2.7.7.6"/>
    </reaction>
</comment>
<dbReference type="InterPro" id="IPR007937">
    <property type="entry name" value="RNA_Pol_22kDa_poxvir"/>
</dbReference>
<reference evidence="12 13" key="1">
    <citation type="journal article" date="2015" name="J. Virol.">
        <title>Salmon gill poxvirus, the deepest representative of the Chordopoxvirinae.</title>
        <authorList>
            <person name="Gjessing M.C."/>
            <person name="Yutin N."/>
            <person name="Tengs T."/>
            <person name="Senkevich T."/>
            <person name="Koonin E.V."/>
            <person name="Ronning H.P."/>
            <person name="Alarson M."/>
            <person name="Ylving S."/>
            <person name="Lie K.-I."/>
            <person name="Saure B."/>
            <person name="Tran L."/>
            <person name="Moss B."/>
            <person name="Dale O.B."/>
        </authorList>
    </citation>
    <scope>NUCLEOTIDE SEQUENCE [LARGE SCALE GENOMIC DNA]</scope>
    <source>
        <strain evidence="12">2012-04-F277-L3G</strain>
    </source>
</reference>
<dbReference type="Proteomes" id="UP000105007">
    <property type="component" value="Segment"/>
</dbReference>
<evidence type="ECO:0000256" key="9">
    <source>
        <dbReference type="ARBA" id="ARBA00034678"/>
    </source>
</evidence>
<accession>A0A0H4Y107</accession>
<organism evidence="12 13">
    <name type="scientific">Salmon gill poxvirus</name>
    <dbReference type="NCBI Taxonomy" id="1680908"/>
    <lineage>
        <taxon>Viruses</taxon>
        <taxon>Varidnaviria</taxon>
        <taxon>Bamfordvirae</taxon>
        <taxon>Nucleocytoviricota</taxon>
        <taxon>Pokkesviricetes</taxon>
        <taxon>Chitovirales</taxon>
        <taxon>Poxviridae</taxon>
        <taxon>Chordopoxvirinae</taxon>
        <taxon>Salmonpoxvirus</taxon>
        <taxon>Salmonpoxvirus gillpox</taxon>
        <taxon>Salmon gillpox virus</taxon>
    </lineage>
</organism>
<evidence type="ECO:0000256" key="2">
    <source>
        <dbReference type="ARBA" id="ARBA00008385"/>
    </source>
</evidence>
<comment type="subunit">
    <text evidence="10">The DNA-dependent RNA polymerase used for intermediate and late genes expression consists of eight subunits Rpo30/OPG66, Rpo7/OPG90, Rpo22/OPG103, Rpo147/OPG105, Rpo18/OPG119, Rpo19/OPG131, Rpo132/OPG151 and Rpo35/OPG156. The same holoenzyme, with the addition of the transcription-specificity factor OPG109, is used for early gene expression.</text>
</comment>
<evidence type="ECO:0000256" key="3">
    <source>
        <dbReference type="ARBA" id="ARBA00012418"/>
    </source>
</evidence>
<evidence type="ECO:0000256" key="6">
    <source>
        <dbReference type="ARBA" id="ARBA00022695"/>
    </source>
</evidence>
<sequence>MDLQNSVKYLGNILSLKVVLKENPTMLVSSKMLRFCTKNIESIENLHRIDINYNNGAAKYSFYVTTSEKTITIPDPPEGYTNWPSVIRIGLSDNVLYYDPNTYGIKSLCFDVVNSSSMFIPFSPLTDPEQKKLLSKSVKKLQLPKMHFSELPCKICEGAVSSFKIMEFYLPNMDSGIEKYYRKIIY</sequence>
<gene>
    <name evidence="12" type="ORF">SGPV061</name>
</gene>
<evidence type="ECO:0000256" key="1">
    <source>
        <dbReference type="ARBA" id="ARBA00004328"/>
    </source>
</evidence>
<keyword evidence="13" id="KW-1185">Reference proteome</keyword>
<evidence type="ECO:0000313" key="12">
    <source>
        <dbReference type="EMBL" id="AKR04185.1"/>
    </source>
</evidence>
<dbReference type="EC" id="2.7.7.6" evidence="3"/>
<comment type="subcellular location">
    <subcellularLocation>
        <location evidence="1">Virion</location>
    </subcellularLocation>
</comment>
<dbReference type="Pfam" id="PF05273">
    <property type="entry name" value="Pox_RNA_Pol_22"/>
    <property type="match status" value="1"/>
</dbReference>
<evidence type="ECO:0000256" key="8">
    <source>
        <dbReference type="ARBA" id="ARBA00023163"/>
    </source>
</evidence>
<evidence type="ECO:0000256" key="5">
    <source>
        <dbReference type="ARBA" id="ARBA00022679"/>
    </source>
</evidence>
<dbReference type="EMBL" id="KT159937">
    <property type="protein sequence ID" value="AKR04185.1"/>
    <property type="molecule type" value="Genomic_DNA"/>
</dbReference>
<dbReference type="GO" id="GO:0019083">
    <property type="term" value="P:viral transcription"/>
    <property type="evidence" value="ECO:0007669"/>
    <property type="project" value="InterPro"/>
</dbReference>
<protein>
    <recommendedName>
        <fullName evidence="3">DNA-directed RNA polymerase</fullName>
        <ecNumber evidence="3">2.7.7.6</ecNumber>
    </recommendedName>
</protein>
<evidence type="ECO:0000256" key="11">
    <source>
        <dbReference type="ARBA" id="ARBA00048552"/>
    </source>
</evidence>
<comment type="similarity">
    <text evidence="2">Belongs to the poxviridae DNA-directed RNA polymerase 22 kDa subunit family.</text>
</comment>
<dbReference type="GO" id="GO:0003899">
    <property type="term" value="F:DNA-directed RNA polymerase activity"/>
    <property type="evidence" value="ECO:0007669"/>
    <property type="project" value="UniProtKB-EC"/>
</dbReference>
<dbReference type="GO" id="GO:0003677">
    <property type="term" value="F:DNA binding"/>
    <property type="evidence" value="ECO:0007669"/>
    <property type="project" value="InterPro"/>
</dbReference>
<evidence type="ECO:0000256" key="10">
    <source>
        <dbReference type="ARBA" id="ARBA00046483"/>
    </source>
</evidence>
<keyword evidence="4" id="KW-0240">DNA-directed RNA polymerase</keyword>
<dbReference type="GO" id="GO:0044423">
    <property type="term" value="C:virion component"/>
    <property type="evidence" value="ECO:0007669"/>
    <property type="project" value="UniProtKB-KW"/>
</dbReference>
<evidence type="ECO:0000313" key="13">
    <source>
        <dbReference type="Proteomes" id="UP000105007"/>
    </source>
</evidence>
<keyword evidence="8" id="KW-0804">Transcription</keyword>
<keyword evidence="7" id="KW-0946">Virion</keyword>
<keyword evidence="5" id="KW-0808">Transferase</keyword>
<comment type="function">
    <text evidence="9">Part of the DNA-dependent RNA polymerase which catalyzes the transcription of viral DNA into RNA using the four ribonucleoside triphosphates as substrates. Responsible for the transcription of early, intermediate and late genes. DNA-dependent RNA polymerase associates with the early transcription factor (ETF), itself composed of OPG118 and OPG133, thereby allowing the early genes transcription. Late transcription, and probably also intermediate transcription, require newly synthesized RNA polymerase.</text>
</comment>
<dbReference type="GO" id="GO:0000428">
    <property type="term" value="C:DNA-directed RNA polymerase complex"/>
    <property type="evidence" value="ECO:0007669"/>
    <property type="project" value="UniProtKB-KW"/>
</dbReference>
<dbReference type="GeneID" id="25392228"/>
<name>A0A0H4Y107_9POXV</name>
<evidence type="ECO:0000256" key="4">
    <source>
        <dbReference type="ARBA" id="ARBA00022478"/>
    </source>
</evidence>
<dbReference type="KEGG" id="vg:25392228"/>
<proteinExistence type="inferred from homology"/>
<dbReference type="RefSeq" id="YP_009162433.1">
    <property type="nucleotide sequence ID" value="NC_027707.1"/>
</dbReference>
<evidence type="ECO:0000256" key="7">
    <source>
        <dbReference type="ARBA" id="ARBA00022844"/>
    </source>
</evidence>
<keyword evidence="6" id="KW-0548">Nucleotidyltransferase</keyword>